<dbReference type="InterPro" id="IPR050300">
    <property type="entry name" value="GDXG_lipolytic_enzyme"/>
</dbReference>
<dbReference type="EMBL" id="CP046172">
    <property type="protein sequence ID" value="QIS08902.1"/>
    <property type="molecule type" value="Genomic_DNA"/>
</dbReference>
<dbReference type="InterPro" id="IPR049492">
    <property type="entry name" value="BD-FAE-like_dom"/>
</dbReference>
<keyword evidence="4" id="KW-1185">Reference proteome</keyword>
<proteinExistence type="predicted"/>
<dbReference type="InterPro" id="IPR029058">
    <property type="entry name" value="AB_hydrolase_fold"/>
</dbReference>
<dbReference type="AlphaFoldDB" id="A0A6G9Y6S2"/>
<evidence type="ECO:0000256" key="1">
    <source>
        <dbReference type="ARBA" id="ARBA00022801"/>
    </source>
</evidence>
<name>A0A6G9Y6S2_9NOCA</name>
<reference evidence="3 4" key="1">
    <citation type="journal article" date="2019" name="ACS Chem. Biol.">
        <title>Identification and Mobilization of a Cryptic Antibiotic Biosynthesis Gene Locus from a Human-Pathogenic Nocardia Isolate.</title>
        <authorList>
            <person name="Herisse M."/>
            <person name="Ishida K."/>
            <person name="Porter J.L."/>
            <person name="Howden B."/>
            <person name="Hertweck C."/>
            <person name="Stinear T.P."/>
            <person name="Pidot S.J."/>
        </authorList>
    </citation>
    <scope>NUCLEOTIDE SEQUENCE [LARGE SCALE GENOMIC DNA]</scope>
    <source>
        <strain evidence="3 4">AUSMDU00012717</strain>
    </source>
</reference>
<keyword evidence="1 3" id="KW-0378">Hydrolase</keyword>
<dbReference type="PANTHER" id="PTHR48081">
    <property type="entry name" value="AB HYDROLASE SUPERFAMILY PROTEIN C4A8.06C"/>
    <property type="match status" value="1"/>
</dbReference>
<protein>
    <submittedName>
        <fullName evidence="3">Alpha/beta hydrolase fold domain-containing protein</fullName>
    </submittedName>
</protein>
<feature type="domain" description="BD-FAE-like" evidence="2">
    <location>
        <begin position="15"/>
        <end position="206"/>
    </location>
</feature>
<evidence type="ECO:0000313" key="4">
    <source>
        <dbReference type="Proteomes" id="UP000503540"/>
    </source>
</evidence>
<evidence type="ECO:0000313" key="3">
    <source>
        <dbReference type="EMBL" id="QIS08902.1"/>
    </source>
</evidence>
<dbReference type="Proteomes" id="UP000503540">
    <property type="component" value="Chromosome"/>
</dbReference>
<sequence length="252" mass="27038">MTTIEYGPLDDQVADIYLPEEPRPAPLILYLHGGYWRTMVDRQHAGVATAALARLGYVVANIEYRRGDGAWSATLDDIARAFDTLPTLIDERFPGRIQQGRIGYVGHSAGGQLALWAALRHRLPSETPWRTTEQPPVIGIVALAPVADLAESYRLGNGEGAVAAFLGGGPDEFPERYAAANPSALGPVPVPTAVVHGDADQRVPIHIGRDYCALSGAELVFAPGIDHFQIIDPASAAWTFVTNSVLRLISPA</sequence>
<dbReference type="KEGG" id="nah:F5544_04950"/>
<dbReference type="Pfam" id="PF20434">
    <property type="entry name" value="BD-FAE"/>
    <property type="match status" value="1"/>
</dbReference>
<dbReference type="RefSeq" id="WP_167472077.1">
    <property type="nucleotide sequence ID" value="NZ_CP046172.1"/>
</dbReference>
<evidence type="ECO:0000259" key="2">
    <source>
        <dbReference type="Pfam" id="PF20434"/>
    </source>
</evidence>
<accession>A0A6G9Y6S2</accession>
<dbReference type="GO" id="GO:0016787">
    <property type="term" value="F:hydrolase activity"/>
    <property type="evidence" value="ECO:0007669"/>
    <property type="project" value="UniProtKB-KW"/>
</dbReference>
<dbReference type="SUPFAM" id="SSF53474">
    <property type="entry name" value="alpha/beta-Hydrolases"/>
    <property type="match status" value="1"/>
</dbReference>
<gene>
    <name evidence="3" type="ORF">F5544_04950</name>
</gene>
<organism evidence="3 4">
    <name type="scientific">Nocardia arthritidis</name>
    <dbReference type="NCBI Taxonomy" id="228602"/>
    <lineage>
        <taxon>Bacteria</taxon>
        <taxon>Bacillati</taxon>
        <taxon>Actinomycetota</taxon>
        <taxon>Actinomycetes</taxon>
        <taxon>Mycobacteriales</taxon>
        <taxon>Nocardiaceae</taxon>
        <taxon>Nocardia</taxon>
    </lineage>
</organism>
<dbReference type="Gene3D" id="3.40.50.1820">
    <property type="entry name" value="alpha/beta hydrolase"/>
    <property type="match status" value="1"/>
</dbReference>